<evidence type="ECO:0000256" key="9">
    <source>
        <dbReference type="ARBA" id="ARBA00023204"/>
    </source>
</evidence>
<evidence type="ECO:0000256" key="7">
    <source>
        <dbReference type="ARBA" id="ARBA00022840"/>
    </source>
</evidence>
<evidence type="ECO:0000313" key="17">
    <source>
        <dbReference type="Proteomes" id="UP000216189"/>
    </source>
</evidence>
<evidence type="ECO:0000256" key="5">
    <source>
        <dbReference type="ARBA" id="ARBA00022806"/>
    </source>
</evidence>
<keyword evidence="8" id="KW-0238">DNA-binding</keyword>
<evidence type="ECO:0000256" key="8">
    <source>
        <dbReference type="ARBA" id="ARBA00023125"/>
    </source>
</evidence>
<evidence type="ECO:0000256" key="12">
    <source>
        <dbReference type="ARBA" id="ARBA00034808"/>
    </source>
</evidence>
<dbReference type="RefSeq" id="WP_094448820.1">
    <property type="nucleotide sequence ID" value="NZ_CP091801.1"/>
</dbReference>
<evidence type="ECO:0000256" key="3">
    <source>
        <dbReference type="ARBA" id="ARBA00022763"/>
    </source>
</evidence>
<dbReference type="PROSITE" id="PS51198">
    <property type="entry name" value="UVRD_HELICASE_ATP_BIND"/>
    <property type="match status" value="1"/>
</dbReference>
<dbReference type="SUPFAM" id="SSF52540">
    <property type="entry name" value="P-loop containing nucleoside triphosphate hydrolases"/>
    <property type="match status" value="1"/>
</dbReference>
<comment type="caution">
    <text evidence="16">The sequence shown here is derived from an EMBL/GenBank/DDBJ whole genome shotgun (WGS) entry which is preliminary data.</text>
</comment>
<proteinExistence type="predicted"/>
<dbReference type="Proteomes" id="UP000216189">
    <property type="component" value="Unassembled WGS sequence"/>
</dbReference>
<dbReference type="EMBL" id="NPJF01000050">
    <property type="protein sequence ID" value="OYP54194.1"/>
    <property type="molecule type" value="Genomic_DNA"/>
</dbReference>
<dbReference type="EC" id="5.6.2.4" evidence="12"/>
<keyword evidence="4 14" id="KW-0378">Hydrolase</keyword>
<dbReference type="InterPro" id="IPR011335">
    <property type="entry name" value="Restrct_endonuc-II-like"/>
</dbReference>
<keyword evidence="3" id="KW-0227">DNA damage</keyword>
<evidence type="ECO:0000313" key="16">
    <source>
        <dbReference type="EMBL" id="OYP54194.1"/>
    </source>
</evidence>
<evidence type="ECO:0000256" key="4">
    <source>
        <dbReference type="ARBA" id="ARBA00022801"/>
    </source>
</evidence>
<organism evidence="16 17">
    <name type="scientific">Segatella bryantii</name>
    <name type="common">Prevotella bryantii</name>
    <dbReference type="NCBI Taxonomy" id="77095"/>
    <lineage>
        <taxon>Bacteria</taxon>
        <taxon>Pseudomonadati</taxon>
        <taxon>Bacteroidota</taxon>
        <taxon>Bacteroidia</taxon>
        <taxon>Bacteroidales</taxon>
        <taxon>Prevotellaceae</taxon>
        <taxon>Segatella</taxon>
    </lineage>
</organism>
<evidence type="ECO:0000256" key="14">
    <source>
        <dbReference type="PROSITE-ProRule" id="PRU00560"/>
    </source>
</evidence>
<dbReference type="SUPFAM" id="SSF52980">
    <property type="entry name" value="Restriction endonuclease-like"/>
    <property type="match status" value="1"/>
</dbReference>
<evidence type="ECO:0000259" key="15">
    <source>
        <dbReference type="PROSITE" id="PS51198"/>
    </source>
</evidence>
<keyword evidence="5 14" id="KW-0347">Helicase</keyword>
<reference evidence="16 17" key="1">
    <citation type="submission" date="2017-08" db="EMBL/GenBank/DDBJ databases">
        <title>Comparative genomics of non-oral Prevotella species.</title>
        <authorList>
            <person name="Accetto T."/>
            <person name="Nograsek B."/>
            <person name="Avgustin G."/>
        </authorList>
    </citation>
    <scope>NUCLEOTIDE SEQUENCE [LARGE SCALE GENOMIC DNA]</scope>
    <source>
        <strain evidence="16 17">TC1-1</strain>
    </source>
</reference>
<keyword evidence="9" id="KW-0234">DNA repair</keyword>
<protein>
    <recommendedName>
        <fullName evidence="12">DNA 3'-5' helicase</fullName>
        <ecNumber evidence="12">5.6.2.4</ecNumber>
    </recommendedName>
</protein>
<feature type="domain" description="UvrD-like helicase ATP-binding" evidence="15">
    <location>
        <begin position="1"/>
        <end position="409"/>
    </location>
</feature>
<keyword evidence="6" id="KW-0269">Exonuclease</keyword>
<accession>A0ABX4EG01</accession>
<evidence type="ECO:0000256" key="2">
    <source>
        <dbReference type="ARBA" id="ARBA00022741"/>
    </source>
</evidence>
<dbReference type="Pfam" id="PF13361">
    <property type="entry name" value="UvrD_C"/>
    <property type="match status" value="1"/>
</dbReference>
<dbReference type="Pfam" id="PF00580">
    <property type="entry name" value="UvrD-helicase"/>
    <property type="match status" value="1"/>
</dbReference>
<evidence type="ECO:0000256" key="1">
    <source>
        <dbReference type="ARBA" id="ARBA00022722"/>
    </source>
</evidence>
<comment type="catalytic activity">
    <reaction evidence="11">
        <text>Couples ATP hydrolysis with the unwinding of duplex DNA by translocating in the 3'-5' direction.</text>
        <dbReference type="EC" id="5.6.2.4"/>
    </reaction>
</comment>
<comment type="catalytic activity">
    <reaction evidence="13">
        <text>ATP + H2O = ADP + phosphate + H(+)</text>
        <dbReference type="Rhea" id="RHEA:13065"/>
        <dbReference type="ChEBI" id="CHEBI:15377"/>
        <dbReference type="ChEBI" id="CHEBI:15378"/>
        <dbReference type="ChEBI" id="CHEBI:30616"/>
        <dbReference type="ChEBI" id="CHEBI:43474"/>
        <dbReference type="ChEBI" id="CHEBI:456216"/>
        <dbReference type="EC" id="5.6.2.4"/>
    </reaction>
</comment>
<dbReference type="InterPro" id="IPR000212">
    <property type="entry name" value="DNA_helicase_UvrD/REP"/>
</dbReference>
<dbReference type="InterPro" id="IPR014016">
    <property type="entry name" value="UvrD-like_ATP-bd"/>
</dbReference>
<dbReference type="PANTHER" id="PTHR11070">
    <property type="entry name" value="UVRD / RECB / PCRA DNA HELICASE FAMILY MEMBER"/>
    <property type="match status" value="1"/>
</dbReference>
<dbReference type="InterPro" id="IPR014017">
    <property type="entry name" value="DNA_helicase_UvrD-like_C"/>
</dbReference>
<dbReference type="Gene3D" id="3.40.50.300">
    <property type="entry name" value="P-loop containing nucleotide triphosphate hydrolases"/>
    <property type="match status" value="4"/>
</dbReference>
<dbReference type="InterPro" id="IPR038726">
    <property type="entry name" value="PDDEXK_AddAB-type"/>
</dbReference>
<keyword evidence="17" id="KW-1185">Reference proteome</keyword>
<gene>
    <name evidence="16" type="ORF">CIK91_10285</name>
</gene>
<evidence type="ECO:0000256" key="6">
    <source>
        <dbReference type="ARBA" id="ARBA00022839"/>
    </source>
</evidence>
<keyword evidence="2 14" id="KW-0547">Nucleotide-binding</keyword>
<keyword evidence="10" id="KW-0413">Isomerase</keyword>
<dbReference type="InterPro" id="IPR027417">
    <property type="entry name" value="P-loop_NTPase"/>
</dbReference>
<keyword evidence="7 14" id="KW-0067">ATP-binding</keyword>
<feature type="binding site" evidence="14">
    <location>
        <begin position="9"/>
        <end position="16"/>
    </location>
    <ligand>
        <name>ATP</name>
        <dbReference type="ChEBI" id="CHEBI:30616"/>
    </ligand>
</feature>
<keyword evidence="1" id="KW-0540">Nuclease</keyword>
<evidence type="ECO:0000256" key="10">
    <source>
        <dbReference type="ARBA" id="ARBA00023235"/>
    </source>
</evidence>
<evidence type="ECO:0000256" key="11">
    <source>
        <dbReference type="ARBA" id="ARBA00034617"/>
    </source>
</evidence>
<sequence length="1475" mass="168313">MKNVTYINAGAGSGKTHRLTETLTELIKAKKVRPEQVILTTFTTKAANEFKEKAKAFLYDEGLYDAAIQLDHAMIGTVHSVCQRMIGKYWFNLGLSPNMGVMAEEDTTYYISQSLAELPTEEELKVLHGFAKDFDLRVTEGYKIKNAIDYDFWQEHLKQVIGFATNYELEDFKKSEEESLNYIRNFVKADSNCDFTYEELKAVVDEHEPFLRSKKQSAANDGRIEKLVQARRSLSRPTLGVLKNINSTIGTPKGYGPLAEDFQNRMAGLWTSKMVYRKQETYIRLLFDLAKRWKENFAQFKRDKNLLDYNDMEKYMSMLMQNKDITKEILQSYRYLFVDEFQDSSPIQVKIFDALSDLMEHSYWVGDYKQAIYGFRGSDIALTKAVVDRVAKKENGCDTDTLETSWRSLPDIVEINNDVFKKTFEGVLDEKNIHLNQHRKNENHEDSLRYFVSSDDCGVAEHVLKLLHQGAKPNEIAVLARANATLADVASNLKDYDIPSSREDFPVIESYSYTLASSLLRIVGSIKDSLAKATVAFLTEQDYNVKKIIEDKILNDADCDAQTVAYLAEVPLIRQLMTIRPKLQQQSVASLVETMIIELDLYNVIKKIESDPAFGISCLQIIINTARVYEEHCVQMNLPATIDGFIAYIESVSPTGSGDANGVQLHTYHSCKGLQWKYVILMSLNTNVSDIKKAVKGETYGVHPVHVDEPTAENPYPKVFIRLTPWVYGTAKNVPDEISSTIEASEGFKIAYRAMLSETNRVFYVGMTRPQDVLILNIEEPKRGAKLLQWPKDDGVDTAAESIPESGDWDVFGVGRLFKDFTLTQEELDNLQNYGEVDKTRFMRLNIDEPEFKNKDPRYISPSHIHQCGEIGDTYDFDKRIPLSKEPESMAIVGDCIHQIFAGIEEKRPAYKIEWDEIIDSYGLSAVLTDKDAILTAWKNLYDKLTELHGASVKNYHERSFRLDKEGQTIVGSIDLVWQTADGDILVDFKTNPMGAKSVLDPENEHFAGWYAGQLDAYQDALEAAGEKVIKRYIYYPVSGLLVEVSRAIEAPTLKMFENIFCFDVRGIDLDKAVNEAINNFEDKIQCLEAEPDDEELANHTYVMEGKSTQGINLILLKTGFVTIKVPVLAARGDVALAFDILRAVKELDENVAIYDGDDDTIADLSEDNEVEVYYYRLDNMANLIECQDSHIGVSGFRNEFHIMPEYIKGCMPDADPKEWTMKAYDDFAAIQWNYDGYEYLSRANITAPDGNQFVARLLTNNKGFAKVCQKVVIYHDQTPKLVDIDEFFAKTQGNKYVKRLDYAQFVIDEMPEEEWEHFYELFDAEPLHAPKTYILRWNPSISSFKMENYREALEKCPGGFQMDWSVYEWEDAHKGDRYYMLRVGEGNTGIVFHGEFLSDPYEGGDWAGNGKKRHYVDICCLDAVDPDNRPLITLEELQNAIPEIDWVKGHSGQLLTKEEEDILDELFNMTHPIM</sequence>
<dbReference type="Gene3D" id="3.90.320.10">
    <property type="match status" value="1"/>
</dbReference>
<evidence type="ECO:0000256" key="13">
    <source>
        <dbReference type="ARBA" id="ARBA00048988"/>
    </source>
</evidence>
<dbReference type="PANTHER" id="PTHR11070:SF67">
    <property type="entry name" value="DNA 3'-5' HELICASE"/>
    <property type="match status" value="1"/>
</dbReference>
<dbReference type="InterPro" id="IPR011604">
    <property type="entry name" value="PDDEXK-like_dom_sf"/>
</dbReference>
<name>A0ABX4EG01_SEGBR</name>
<dbReference type="Pfam" id="PF12705">
    <property type="entry name" value="PDDEXK_1"/>
    <property type="match status" value="1"/>
</dbReference>